<dbReference type="GO" id="GO:0071949">
    <property type="term" value="F:FAD binding"/>
    <property type="evidence" value="ECO:0007669"/>
    <property type="project" value="InterPro"/>
</dbReference>
<dbReference type="PANTHER" id="PTHR13789:SF309">
    <property type="entry name" value="PUTATIVE (AFU_ORTHOLOGUE AFUA_6G14510)-RELATED"/>
    <property type="match status" value="1"/>
</dbReference>
<comment type="caution">
    <text evidence="4">The sequence shown here is derived from an EMBL/GenBank/DDBJ whole genome shotgun (WGS) entry which is preliminary data.</text>
</comment>
<organism evidence="4 5">
    <name type="scientific">Galactobacter valiniphilus</name>
    <dbReference type="NCBI Taxonomy" id="2676122"/>
    <lineage>
        <taxon>Bacteria</taxon>
        <taxon>Bacillati</taxon>
        <taxon>Actinomycetota</taxon>
        <taxon>Actinomycetes</taxon>
        <taxon>Micrococcales</taxon>
        <taxon>Micrococcaceae</taxon>
        <taxon>Galactobacter</taxon>
    </lineage>
</organism>
<dbReference type="EMBL" id="QQXK01000029">
    <property type="protein sequence ID" value="RII41376.1"/>
    <property type="molecule type" value="Genomic_DNA"/>
</dbReference>
<accession>A0A399JFV8</accession>
<name>A0A399JFV8_9MICC</name>
<evidence type="ECO:0000259" key="3">
    <source>
        <dbReference type="Pfam" id="PF01494"/>
    </source>
</evidence>
<dbReference type="Pfam" id="PF13450">
    <property type="entry name" value="NAD_binding_8"/>
    <property type="match status" value="1"/>
</dbReference>
<evidence type="ECO:0000256" key="1">
    <source>
        <dbReference type="ARBA" id="ARBA00023002"/>
    </source>
</evidence>
<dbReference type="InterPro" id="IPR050493">
    <property type="entry name" value="FAD-dep_Monooxygenase_BioMet"/>
</dbReference>
<evidence type="ECO:0000256" key="2">
    <source>
        <dbReference type="ARBA" id="ARBA00023033"/>
    </source>
</evidence>
<dbReference type="AlphaFoldDB" id="A0A399JFV8"/>
<reference evidence="4 5" key="1">
    <citation type="submission" date="2018-07" db="EMBL/GenBank/DDBJ databases">
        <title>Arthrobacter sp. nov., isolated from raw cow's milk with high bacterial count.</title>
        <authorList>
            <person name="Hahne J."/>
            <person name="Isele D."/>
            <person name="Lipski A."/>
        </authorList>
    </citation>
    <scope>NUCLEOTIDE SEQUENCE [LARGE SCALE GENOMIC DNA]</scope>
    <source>
        <strain evidence="4 5">JZ R-35</strain>
    </source>
</reference>
<evidence type="ECO:0000313" key="4">
    <source>
        <dbReference type="EMBL" id="RII41376.1"/>
    </source>
</evidence>
<dbReference type="Gene3D" id="3.50.50.60">
    <property type="entry name" value="FAD/NAD(P)-binding domain"/>
    <property type="match status" value="1"/>
</dbReference>
<dbReference type="PRINTS" id="PR00420">
    <property type="entry name" value="RNGMNOXGNASE"/>
</dbReference>
<evidence type="ECO:0000313" key="5">
    <source>
        <dbReference type="Proteomes" id="UP000265419"/>
    </source>
</evidence>
<dbReference type="Gene3D" id="3.30.9.10">
    <property type="entry name" value="D-Amino Acid Oxidase, subunit A, domain 2"/>
    <property type="match status" value="1"/>
</dbReference>
<dbReference type="Proteomes" id="UP000265419">
    <property type="component" value="Unassembled WGS sequence"/>
</dbReference>
<keyword evidence="2" id="KW-0503">Monooxygenase</keyword>
<dbReference type="InterPro" id="IPR036188">
    <property type="entry name" value="FAD/NAD-bd_sf"/>
</dbReference>
<dbReference type="Pfam" id="PF01494">
    <property type="entry name" value="FAD_binding_3"/>
    <property type="match status" value="1"/>
</dbReference>
<sequence length="359" mass="36854">MAEIVVVGGGIGGLAFARCASRAGHRVTVVERRESLESVGAGLVLSGAAVRAVARAGVGLGDVAQPIAGMLLRGPSGRRIEGRGKAVAIARPALAALLDPRELGVEVMLGLSPEGPPVAAGSDGGERRAEVALADGRVLEADLVVGADGLRSMVRSWVAPGRRVIDAGQLSWRAILPREAVPAGAGGASGSSAATETWDGQTRVGVVPLTEGRAYVFVVASAPVGSAPELPERSPSRESQWALDAVRALPAGEVLRHRLEELDRPAFGVEGAALLGDAAHAMTPNLGMGAAMAIGDAESLVSALERGVDGAVGRYARRRWPVVAPVRLGSRWLGRLAHSPGTLPRGARRALGLQARRPR</sequence>
<protein>
    <recommendedName>
        <fullName evidence="3">FAD-binding domain-containing protein</fullName>
    </recommendedName>
</protein>
<dbReference type="SUPFAM" id="SSF51905">
    <property type="entry name" value="FAD/NAD(P)-binding domain"/>
    <property type="match status" value="1"/>
</dbReference>
<dbReference type="InterPro" id="IPR002938">
    <property type="entry name" value="FAD-bd"/>
</dbReference>
<keyword evidence="1" id="KW-0560">Oxidoreductase</keyword>
<proteinExistence type="predicted"/>
<dbReference type="RefSeq" id="WP_119425584.1">
    <property type="nucleotide sequence ID" value="NZ_QQXK01000029.1"/>
</dbReference>
<dbReference type="PANTHER" id="PTHR13789">
    <property type="entry name" value="MONOOXYGENASE"/>
    <property type="match status" value="1"/>
</dbReference>
<dbReference type="GO" id="GO:0004497">
    <property type="term" value="F:monooxygenase activity"/>
    <property type="evidence" value="ECO:0007669"/>
    <property type="project" value="UniProtKB-KW"/>
</dbReference>
<keyword evidence="5" id="KW-1185">Reference proteome</keyword>
<feature type="domain" description="FAD-binding" evidence="3">
    <location>
        <begin position="137"/>
        <end position="308"/>
    </location>
</feature>
<gene>
    <name evidence="4" type="ORF">DWB68_13155</name>
</gene>